<gene>
    <name evidence="2" type="ORF">NEOLEDRAFT_292281</name>
</gene>
<dbReference type="EMBL" id="KV425569">
    <property type="protein sequence ID" value="KZT25946.1"/>
    <property type="molecule type" value="Genomic_DNA"/>
</dbReference>
<sequence>MDSTFGALFDGMTIMSKCGRDSLNCSMANWSIIGQMIPSELSIVLVQSFFIIRLSKLAQTRWGLILHIFPLTGLFFSAAYVMKCYRLPSFRMRTLLQTLSLWTVATCLLTCFVTLAYTALVRCNLRNSRWYANLRHAQYITMPFNMWYIAVYFTHPKFYVNAMLAAYVHHPCDNVEAKRLIYWIHMLNTRKRLRSQVQGGVFEAC</sequence>
<feature type="transmembrane region" description="Helical" evidence="1">
    <location>
        <begin position="32"/>
        <end position="52"/>
    </location>
</feature>
<accession>A0A165T0E7</accession>
<keyword evidence="1" id="KW-0812">Transmembrane</keyword>
<proteinExistence type="predicted"/>
<reference evidence="2 3" key="1">
    <citation type="journal article" date="2016" name="Mol. Biol. Evol.">
        <title>Comparative Genomics of Early-Diverging Mushroom-Forming Fungi Provides Insights into the Origins of Lignocellulose Decay Capabilities.</title>
        <authorList>
            <person name="Nagy L.G."/>
            <person name="Riley R."/>
            <person name="Tritt A."/>
            <person name="Adam C."/>
            <person name="Daum C."/>
            <person name="Floudas D."/>
            <person name="Sun H."/>
            <person name="Yadav J.S."/>
            <person name="Pangilinan J."/>
            <person name="Larsson K.H."/>
            <person name="Matsuura K."/>
            <person name="Barry K."/>
            <person name="Labutti K."/>
            <person name="Kuo R."/>
            <person name="Ohm R.A."/>
            <person name="Bhattacharya S.S."/>
            <person name="Shirouzu T."/>
            <person name="Yoshinaga Y."/>
            <person name="Martin F.M."/>
            <person name="Grigoriev I.V."/>
            <person name="Hibbett D.S."/>
        </authorList>
    </citation>
    <scope>NUCLEOTIDE SEQUENCE [LARGE SCALE GENOMIC DNA]</scope>
    <source>
        <strain evidence="2 3">HHB14362 ss-1</strain>
    </source>
</reference>
<evidence type="ECO:0000256" key="1">
    <source>
        <dbReference type="SAM" id="Phobius"/>
    </source>
</evidence>
<dbReference type="AlphaFoldDB" id="A0A165T0E7"/>
<evidence type="ECO:0000313" key="2">
    <source>
        <dbReference type="EMBL" id="KZT25946.1"/>
    </source>
</evidence>
<keyword evidence="3" id="KW-1185">Reference proteome</keyword>
<protein>
    <submittedName>
        <fullName evidence="2">Uncharacterized protein</fullName>
    </submittedName>
</protein>
<keyword evidence="1" id="KW-1133">Transmembrane helix</keyword>
<feature type="transmembrane region" description="Helical" evidence="1">
    <location>
        <begin position="101"/>
        <end position="120"/>
    </location>
</feature>
<dbReference type="OrthoDB" id="2745105at2759"/>
<dbReference type="InParanoid" id="A0A165T0E7"/>
<organism evidence="2 3">
    <name type="scientific">Neolentinus lepideus HHB14362 ss-1</name>
    <dbReference type="NCBI Taxonomy" id="1314782"/>
    <lineage>
        <taxon>Eukaryota</taxon>
        <taxon>Fungi</taxon>
        <taxon>Dikarya</taxon>
        <taxon>Basidiomycota</taxon>
        <taxon>Agaricomycotina</taxon>
        <taxon>Agaricomycetes</taxon>
        <taxon>Gloeophyllales</taxon>
        <taxon>Gloeophyllaceae</taxon>
        <taxon>Neolentinus</taxon>
    </lineage>
</organism>
<dbReference type="Proteomes" id="UP000076761">
    <property type="component" value="Unassembled WGS sequence"/>
</dbReference>
<keyword evidence="1" id="KW-0472">Membrane</keyword>
<evidence type="ECO:0000313" key="3">
    <source>
        <dbReference type="Proteomes" id="UP000076761"/>
    </source>
</evidence>
<name>A0A165T0E7_9AGAM</name>
<feature type="transmembrane region" description="Helical" evidence="1">
    <location>
        <begin position="64"/>
        <end position="81"/>
    </location>
</feature>